<protein>
    <submittedName>
        <fullName evidence="10">Efflux transporter periplasmic adaptor subunit</fullName>
    </submittedName>
</protein>
<dbReference type="InterPro" id="IPR058626">
    <property type="entry name" value="MdtA-like_b-barrel"/>
</dbReference>
<keyword evidence="11" id="KW-1185">Reference proteome</keyword>
<feature type="compositionally biased region" description="Pro residues" evidence="4">
    <location>
        <begin position="370"/>
        <end position="381"/>
    </location>
</feature>
<accession>A0A317FA38</accession>
<feature type="chain" id="PRO_5016267831" evidence="5">
    <location>
        <begin position="23"/>
        <end position="393"/>
    </location>
</feature>
<dbReference type="Gene3D" id="2.40.420.20">
    <property type="match status" value="1"/>
</dbReference>
<feature type="region of interest" description="Disordered" evidence="4">
    <location>
        <begin position="363"/>
        <end position="393"/>
    </location>
</feature>
<feature type="domain" description="Multidrug resistance protein MdtA-like barrel-sandwich hybrid" evidence="7">
    <location>
        <begin position="57"/>
        <end position="187"/>
    </location>
</feature>
<dbReference type="GO" id="GO:0005886">
    <property type="term" value="C:plasma membrane"/>
    <property type="evidence" value="ECO:0007669"/>
    <property type="project" value="TreeGrafter"/>
</dbReference>
<dbReference type="PANTHER" id="PTHR30158">
    <property type="entry name" value="ACRA/E-RELATED COMPONENT OF DRUG EFFLUX TRANSPORTER"/>
    <property type="match status" value="1"/>
</dbReference>
<dbReference type="OrthoDB" id="9800613at2"/>
<dbReference type="InterPro" id="IPR006143">
    <property type="entry name" value="RND_pump_MFP"/>
</dbReference>
<evidence type="ECO:0000259" key="9">
    <source>
        <dbReference type="Pfam" id="PF25967"/>
    </source>
</evidence>
<feature type="domain" description="Multidrug resistance protein MdtA-like alpha-helical hairpin" evidence="6">
    <location>
        <begin position="97"/>
        <end position="166"/>
    </location>
</feature>
<dbReference type="Gene3D" id="1.10.287.470">
    <property type="entry name" value="Helix hairpin bin"/>
    <property type="match status" value="1"/>
</dbReference>
<evidence type="ECO:0000256" key="1">
    <source>
        <dbReference type="ARBA" id="ARBA00004196"/>
    </source>
</evidence>
<feature type="domain" description="Multidrug resistance protein MdtA-like C-terminal permuted SH3" evidence="9">
    <location>
        <begin position="303"/>
        <end position="364"/>
    </location>
</feature>
<keyword evidence="3" id="KW-0175">Coiled coil</keyword>
<dbReference type="SUPFAM" id="SSF111369">
    <property type="entry name" value="HlyD-like secretion proteins"/>
    <property type="match status" value="1"/>
</dbReference>
<evidence type="ECO:0000259" key="8">
    <source>
        <dbReference type="Pfam" id="PF25944"/>
    </source>
</evidence>
<evidence type="ECO:0000259" key="7">
    <source>
        <dbReference type="Pfam" id="PF25917"/>
    </source>
</evidence>
<comment type="caution">
    <text evidence="10">The sequence shown here is derived from an EMBL/GenBank/DDBJ whole genome shotgun (WGS) entry which is preliminary data.</text>
</comment>
<dbReference type="Gene3D" id="2.40.50.100">
    <property type="match status" value="1"/>
</dbReference>
<reference evidence="11" key="1">
    <citation type="submission" date="2018-05" db="EMBL/GenBank/DDBJ databases">
        <authorList>
            <person name="Du Z."/>
            <person name="Wang X."/>
        </authorList>
    </citation>
    <scope>NUCLEOTIDE SEQUENCE [LARGE SCALE GENOMIC DNA]</scope>
    <source>
        <strain evidence="11">CQN31</strain>
    </source>
</reference>
<gene>
    <name evidence="10" type="ORF">DFH01_16950</name>
</gene>
<dbReference type="PANTHER" id="PTHR30158:SF3">
    <property type="entry name" value="MULTIDRUG EFFLUX PUMP SUBUNIT ACRA-RELATED"/>
    <property type="match status" value="1"/>
</dbReference>
<evidence type="ECO:0000256" key="2">
    <source>
        <dbReference type="ARBA" id="ARBA00009477"/>
    </source>
</evidence>
<dbReference type="AlphaFoldDB" id="A0A317FA38"/>
<evidence type="ECO:0000256" key="5">
    <source>
        <dbReference type="SAM" id="SignalP"/>
    </source>
</evidence>
<dbReference type="EMBL" id="QGNA01000004">
    <property type="protein sequence ID" value="PWS35323.1"/>
    <property type="molecule type" value="Genomic_DNA"/>
</dbReference>
<organism evidence="10 11">
    <name type="scientific">Falsiroseomonas bella</name>
    <dbReference type="NCBI Taxonomy" id="2184016"/>
    <lineage>
        <taxon>Bacteria</taxon>
        <taxon>Pseudomonadati</taxon>
        <taxon>Pseudomonadota</taxon>
        <taxon>Alphaproteobacteria</taxon>
        <taxon>Acetobacterales</taxon>
        <taxon>Roseomonadaceae</taxon>
        <taxon>Falsiroseomonas</taxon>
    </lineage>
</organism>
<dbReference type="Gene3D" id="2.40.30.170">
    <property type="match status" value="1"/>
</dbReference>
<proteinExistence type="inferred from homology"/>
<feature type="coiled-coil region" evidence="3">
    <location>
        <begin position="97"/>
        <end position="124"/>
    </location>
</feature>
<dbReference type="Pfam" id="PF25917">
    <property type="entry name" value="BSH_RND"/>
    <property type="match status" value="1"/>
</dbReference>
<dbReference type="Pfam" id="PF25876">
    <property type="entry name" value="HH_MFP_RND"/>
    <property type="match status" value="1"/>
</dbReference>
<dbReference type="InterPro" id="IPR058625">
    <property type="entry name" value="MdtA-like_BSH"/>
</dbReference>
<dbReference type="GO" id="GO:0030313">
    <property type="term" value="C:cell envelope"/>
    <property type="evidence" value="ECO:0007669"/>
    <property type="project" value="UniProtKB-SubCell"/>
</dbReference>
<evidence type="ECO:0000256" key="4">
    <source>
        <dbReference type="SAM" id="MobiDB-lite"/>
    </source>
</evidence>
<evidence type="ECO:0000313" key="11">
    <source>
        <dbReference type="Proteomes" id="UP000245765"/>
    </source>
</evidence>
<comment type="similarity">
    <text evidence="2">Belongs to the membrane fusion protein (MFP) (TC 8.A.1) family.</text>
</comment>
<dbReference type="RefSeq" id="WP_109871690.1">
    <property type="nucleotide sequence ID" value="NZ_QGNA01000004.1"/>
</dbReference>
<dbReference type="Pfam" id="PF25944">
    <property type="entry name" value="Beta-barrel_RND"/>
    <property type="match status" value="1"/>
</dbReference>
<dbReference type="InterPro" id="IPR058627">
    <property type="entry name" value="MdtA-like_C"/>
</dbReference>
<evidence type="ECO:0000256" key="3">
    <source>
        <dbReference type="SAM" id="Coils"/>
    </source>
</evidence>
<dbReference type="Proteomes" id="UP000245765">
    <property type="component" value="Unassembled WGS sequence"/>
</dbReference>
<evidence type="ECO:0000259" key="6">
    <source>
        <dbReference type="Pfam" id="PF25876"/>
    </source>
</evidence>
<evidence type="ECO:0000313" key="10">
    <source>
        <dbReference type="EMBL" id="PWS35323.1"/>
    </source>
</evidence>
<keyword evidence="5" id="KW-0732">Signal</keyword>
<comment type="subcellular location">
    <subcellularLocation>
        <location evidence="1">Cell envelope</location>
    </subcellularLocation>
</comment>
<feature type="signal peptide" evidence="5">
    <location>
        <begin position="1"/>
        <end position="22"/>
    </location>
</feature>
<feature type="domain" description="Multidrug resistance protein MdtA-like beta-barrel" evidence="8">
    <location>
        <begin position="227"/>
        <end position="271"/>
    </location>
</feature>
<dbReference type="GO" id="GO:0046677">
    <property type="term" value="P:response to antibiotic"/>
    <property type="evidence" value="ECO:0007669"/>
    <property type="project" value="TreeGrafter"/>
</dbReference>
<dbReference type="InterPro" id="IPR058624">
    <property type="entry name" value="MdtA-like_HH"/>
</dbReference>
<dbReference type="NCBIfam" id="TIGR01730">
    <property type="entry name" value="RND_mfp"/>
    <property type="match status" value="1"/>
</dbReference>
<dbReference type="Pfam" id="PF25967">
    <property type="entry name" value="RND-MFP_C"/>
    <property type="match status" value="1"/>
</dbReference>
<name>A0A317FA38_9PROT</name>
<sequence length="393" mass="41728">MLRALIAALPLLLLLSAPPALAQFGPQGPPAVGVITAEKRPVTETTEFIGRVEAIDRVDLRARVTGFMEERLFREGQEVTAGQPLFRLERPPFEAQVAQAQAQVAAAEAELNNATIALNRARELVRSQAGTQARVDDATAAQRTAQAQLLGAQAQLRVAQINLGYTEIAGPFAGKIGRSNFSPGAVVGPDSGPLATIVSQDPMRVAFPVSLRAGTELRDRYEGRGGAQAVVVRIRLANGHIFGEAGRIEFIDTQVNRDTDTLLIRARIANPLRTDQGPTGEPERQLIDGMFVTVFVEGVEPVQAVVIPRAAVLQDQGGNFVFTVGAENRAQRTGVTLGRSLADQVVIEAGLSGGETVITEGVQRVRPGQPVQPNPASPPPVREGASPAPAQRN</sequence>
<dbReference type="GO" id="GO:0022857">
    <property type="term" value="F:transmembrane transporter activity"/>
    <property type="evidence" value="ECO:0007669"/>
    <property type="project" value="InterPro"/>
</dbReference>